<dbReference type="EMBL" id="JAPXFL010000001">
    <property type="protein sequence ID" value="KAK9512500.1"/>
    <property type="molecule type" value="Genomic_DNA"/>
</dbReference>
<accession>A0AAW1DRM9</accession>
<keyword evidence="2" id="KW-1185">Reference proteome</keyword>
<dbReference type="AlphaFoldDB" id="A0AAW1DRM9"/>
<sequence>MGSMISVGETVDSCDRRNPAGEALLADMITGNQSDNYIKQMRYTQHEHSKESGLTMEQIECLLESLAEHYQSLMVVGADNEKQNSM</sequence>
<comment type="caution">
    <text evidence="1">The sequence shown here is derived from an EMBL/GenBank/DDBJ whole genome shotgun (WGS) entry which is preliminary data.</text>
</comment>
<evidence type="ECO:0000313" key="1">
    <source>
        <dbReference type="EMBL" id="KAK9512500.1"/>
    </source>
</evidence>
<evidence type="ECO:0000313" key="2">
    <source>
        <dbReference type="Proteomes" id="UP001461498"/>
    </source>
</evidence>
<protein>
    <submittedName>
        <fullName evidence="1">Uncharacterized protein</fullName>
    </submittedName>
</protein>
<dbReference type="Proteomes" id="UP001461498">
    <property type="component" value="Unassembled WGS sequence"/>
</dbReference>
<proteinExistence type="predicted"/>
<name>A0AAW1DRM9_9HEMI</name>
<organism evidence="1 2">
    <name type="scientific">Rhynocoris fuscipes</name>
    <dbReference type="NCBI Taxonomy" id="488301"/>
    <lineage>
        <taxon>Eukaryota</taxon>
        <taxon>Metazoa</taxon>
        <taxon>Ecdysozoa</taxon>
        <taxon>Arthropoda</taxon>
        <taxon>Hexapoda</taxon>
        <taxon>Insecta</taxon>
        <taxon>Pterygota</taxon>
        <taxon>Neoptera</taxon>
        <taxon>Paraneoptera</taxon>
        <taxon>Hemiptera</taxon>
        <taxon>Heteroptera</taxon>
        <taxon>Panheteroptera</taxon>
        <taxon>Cimicomorpha</taxon>
        <taxon>Reduviidae</taxon>
        <taxon>Harpactorinae</taxon>
        <taxon>Harpactorini</taxon>
        <taxon>Rhynocoris</taxon>
    </lineage>
</organism>
<reference evidence="1 2" key="1">
    <citation type="submission" date="2022-12" db="EMBL/GenBank/DDBJ databases">
        <title>Chromosome-level genome assembly of true bugs.</title>
        <authorList>
            <person name="Ma L."/>
            <person name="Li H."/>
        </authorList>
    </citation>
    <scope>NUCLEOTIDE SEQUENCE [LARGE SCALE GENOMIC DNA]</scope>
    <source>
        <strain evidence="1">Lab_2022b</strain>
    </source>
</reference>
<gene>
    <name evidence="1" type="ORF">O3M35_000909</name>
</gene>